<feature type="domain" description="Protein kinase" evidence="12">
    <location>
        <begin position="14"/>
        <end position="276"/>
    </location>
</feature>
<dbReference type="InterPro" id="IPR008271">
    <property type="entry name" value="Ser/Thr_kinase_AS"/>
</dbReference>
<keyword evidence="7 9" id="KW-0067">ATP-binding</keyword>
<keyword evidence="11" id="KW-1133">Transmembrane helix</keyword>
<dbReference type="PROSITE" id="PS50011">
    <property type="entry name" value="PROTEIN_KINASE_DOM"/>
    <property type="match status" value="1"/>
</dbReference>
<evidence type="ECO:0000256" key="3">
    <source>
        <dbReference type="ARBA" id="ARBA00022679"/>
    </source>
</evidence>
<dbReference type="InterPro" id="IPR001258">
    <property type="entry name" value="NHL_repeat"/>
</dbReference>
<keyword evidence="5 9" id="KW-0547">Nucleotide-binding</keyword>
<protein>
    <recommendedName>
        <fullName evidence="1">non-specific serine/threonine protein kinase</fullName>
        <ecNumber evidence="1">2.7.11.1</ecNumber>
    </recommendedName>
</protein>
<dbReference type="Pfam" id="PF00069">
    <property type="entry name" value="Pkinase"/>
    <property type="match status" value="1"/>
</dbReference>
<keyword evidence="11" id="KW-0472">Membrane</keyword>
<dbReference type="GO" id="GO:0016301">
    <property type="term" value="F:kinase activity"/>
    <property type="evidence" value="ECO:0007669"/>
    <property type="project" value="UniProtKB-KW"/>
</dbReference>
<evidence type="ECO:0000256" key="4">
    <source>
        <dbReference type="ARBA" id="ARBA00022737"/>
    </source>
</evidence>
<evidence type="ECO:0000256" key="2">
    <source>
        <dbReference type="ARBA" id="ARBA00022527"/>
    </source>
</evidence>
<dbReference type="PANTHER" id="PTHR43289:SF6">
    <property type="entry name" value="SERINE_THREONINE-PROTEIN KINASE NEKL-3"/>
    <property type="match status" value="1"/>
</dbReference>
<evidence type="ECO:0000256" key="10">
    <source>
        <dbReference type="SAM" id="MobiDB-lite"/>
    </source>
</evidence>
<keyword evidence="2" id="KW-0723">Serine/threonine-protein kinase</keyword>
<dbReference type="InterPro" id="IPR011009">
    <property type="entry name" value="Kinase-like_dom_sf"/>
</dbReference>
<dbReference type="EMBL" id="JANFQF010000003">
    <property type="protein sequence ID" value="MCQ4118431.1"/>
    <property type="molecule type" value="Genomic_DNA"/>
</dbReference>
<keyword evidence="6 13" id="KW-0418">Kinase</keyword>
<dbReference type="PROSITE" id="PS00108">
    <property type="entry name" value="PROTEIN_KINASE_ST"/>
    <property type="match status" value="1"/>
</dbReference>
<evidence type="ECO:0000256" key="9">
    <source>
        <dbReference type="PROSITE-ProRule" id="PRU10141"/>
    </source>
</evidence>
<dbReference type="Gene3D" id="3.30.200.20">
    <property type="entry name" value="Phosphorylase Kinase, domain 1"/>
    <property type="match status" value="1"/>
</dbReference>
<feature type="repeat" description="NHL" evidence="8">
    <location>
        <begin position="405"/>
        <end position="446"/>
    </location>
</feature>
<dbReference type="CDD" id="cd14952">
    <property type="entry name" value="NHL_PKND_like"/>
    <property type="match status" value="1"/>
</dbReference>
<evidence type="ECO:0000256" key="5">
    <source>
        <dbReference type="ARBA" id="ARBA00022741"/>
    </source>
</evidence>
<evidence type="ECO:0000313" key="14">
    <source>
        <dbReference type="Proteomes" id="UP001524501"/>
    </source>
</evidence>
<feature type="region of interest" description="Disordered" evidence="10">
    <location>
        <begin position="293"/>
        <end position="330"/>
    </location>
</feature>
<proteinExistence type="predicted"/>
<dbReference type="SUPFAM" id="SSF101898">
    <property type="entry name" value="NHL repeat"/>
    <property type="match status" value="1"/>
</dbReference>
<reference evidence="13 14" key="1">
    <citation type="submission" date="2022-07" db="EMBL/GenBank/DDBJ databases">
        <title>Degradation activity of malathion, p-nitrophenol and potential low-temperature adaptation strategy of Rhodococcus sp. FXJ9.536.</title>
        <authorList>
            <person name="Huang J."/>
            <person name="Huang Y."/>
        </authorList>
    </citation>
    <scope>NUCLEOTIDE SEQUENCE [LARGE SCALE GENOMIC DNA]</scope>
    <source>
        <strain evidence="13 14">FXJ9.536</strain>
    </source>
</reference>
<organism evidence="13 14">
    <name type="scientific">Rhodococcus tibetensis</name>
    <dbReference type="NCBI Taxonomy" id="2965064"/>
    <lineage>
        <taxon>Bacteria</taxon>
        <taxon>Bacillati</taxon>
        <taxon>Actinomycetota</taxon>
        <taxon>Actinomycetes</taxon>
        <taxon>Mycobacteriales</taxon>
        <taxon>Nocardiaceae</taxon>
        <taxon>Rhodococcus</taxon>
    </lineage>
</organism>
<dbReference type="Gene3D" id="1.10.510.10">
    <property type="entry name" value="Transferase(Phosphotransferase) domain 1"/>
    <property type="match status" value="1"/>
</dbReference>
<dbReference type="Pfam" id="PF01436">
    <property type="entry name" value="NHL"/>
    <property type="match status" value="1"/>
</dbReference>
<evidence type="ECO:0000256" key="8">
    <source>
        <dbReference type="PROSITE-ProRule" id="PRU00504"/>
    </source>
</evidence>
<name>A0ABT1Q854_9NOCA</name>
<dbReference type="Proteomes" id="UP001524501">
    <property type="component" value="Unassembled WGS sequence"/>
</dbReference>
<dbReference type="SUPFAM" id="SSF56112">
    <property type="entry name" value="Protein kinase-like (PK-like)"/>
    <property type="match status" value="1"/>
</dbReference>
<dbReference type="Gene3D" id="2.120.10.30">
    <property type="entry name" value="TolB, C-terminal domain"/>
    <property type="match status" value="1"/>
</dbReference>
<keyword evidence="4" id="KW-0677">Repeat</keyword>
<dbReference type="PANTHER" id="PTHR43289">
    <property type="entry name" value="MITOGEN-ACTIVATED PROTEIN KINASE KINASE KINASE 20-RELATED"/>
    <property type="match status" value="1"/>
</dbReference>
<dbReference type="InterPro" id="IPR035016">
    <property type="entry name" value="NHL_PKND"/>
</dbReference>
<feature type="repeat" description="NHL" evidence="8">
    <location>
        <begin position="572"/>
        <end position="613"/>
    </location>
</feature>
<dbReference type="RefSeq" id="WP_255965896.1">
    <property type="nucleotide sequence ID" value="NZ_JANFQF010000003.1"/>
</dbReference>
<keyword evidence="3" id="KW-0808">Transferase</keyword>
<dbReference type="InterPro" id="IPR000719">
    <property type="entry name" value="Prot_kinase_dom"/>
</dbReference>
<accession>A0ABT1Q854</accession>
<dbReference type="EC" id="2.7.11.1" evidence="1"/>
<gene>
    <name evidence="13" type="ORF">NOF53_04470</name>
</gene>
<dbReference type="InterPro" id="IPR011042">
    <property type="entry name" value="6-blade_b-propeller_TolB-like"/>
</dbReference>
<evidence type="ECO:0000256" key="1">
    <source>
        <dbReference type="ARBA" id="ARBA00012513"/>
    </source>
</evidence>
<feature type="transmembrane region" description="Helical" evidence="11">
    <location>
        <begin position="336"/>
        <end position="357"/>
    </location>
</feature>
<evidence type="ECO:0000256" key="7">
    <source>
        <dbReference type="ARBA" id="ARBA00022840"/>
    </source>
</evidence>
<evidence type="ECO:0000256" key="6">
    <source>
        <dbReference type="ARBA" id="ARBA00022777"/>
    </source>
</evidence>
<sequence length="614" mass="64902">MSDALAPGVTVAGYTVVRVLGRGGMGTVYLARHPTLRRKVALKVLDSSWLENDYVRSRFESEADHAALLDHPNVVTVYDRGRVGDRLWIAMQYVPGMDARTAVASGPMEIGRAVHIVTETGRALDHAHRAGIVHRDVKPANILLTSDDPERVLLTDFGTARALDDTAHLTKTGMLVATLHYAAPEQITGGNLDHRVDVYALGCTLFHLLTGAPPYGGGSAPTVMHGHLHGPIPRPSALRPGLPVGFDLVVRRAMAKNRDDRYPSCRDLSDAAHAAAGGVAEVDTRPAVAALGRPVPPGMPTAPADTTDSPGAEGVVEKDAAPGEGGRPPRWRRRSVLMATLLAVMVAAVAAAVYILWPTSPRGSAQTVLPFSDLDEPYGVAVDGDGNVYVSDYARNQVVMYEPGSDTQRTLPFTGLSRPMGIAVSAEDTVYVADSANNRIVALAPGTSTQWDLPFTGLNVPIAVAVRGYGDLYAADVLNNRVVVLPHASTTPTVVPFPVVIGPYAVAVNDRGDVYVTTANSAVSVLSAATNTVSILPFDDVEGADGIALGPEGEVYVADNGHNQVLMLPTGSEEQTVLPFTGLSSPVGIALGPHREVYVVDVENKRVVMLPSQK</sequence>
<evidence type="ECO:0000256" key="11">
    <source>
        <dbReference type="SAM" id="Phobius"/>
    </source>
</evidence>
<dbReference type="CDD" id="cd14014">
    <property type="entry name" value="STKc_PknB_like"/>
    <property type="match status" value="1"/>
</dbReference>
<feature type="repeat" description="NHL" evidence="8">
    <location>
        <begin position="363"/>
        <end position="404"/>
    </location>
</feature>
<feature type="binding site" evidence="9">
    <location>
        <position position="43"/>
    </location>
    <ligand>
        <name>ATP</name>
        <dbReference type="ChEBI" id="CHEBI:30616"/>
    </ligand>
</feature>
<keyword evidence="14" id="KW-1185">Reference proteome</keyword>
<dbReference type="InterPro" id="IPR017441">
    <property type="entry name" value="Protein_kinase_ATP_BS"/>
</dbReference>
<dbReference type="PROSITE" id="PS51125">
    <property type="entry name" value="NHL"/>
    <property type="match status" value="3"/>
</dbReference>
<evidence type="ECO:0000313" key="13">
    <source>
        <dbReference type="EMBL" id="MCQ4118431.1"/>
    </source>
</evidence>
<comment type="caution">
    <text evidence="13">The sequence shown here is derived from an EMBL/GenBank/DDBJ whole genome shotgun (WGS) entry which is preliminary data.</text>
</comment>
<dbReference type="SMART" id="SM00220">
    <property type="entry name" value="S_TKc"/>
    <property type="match status" value="1"/>
</dbReference>
<evidence type="ECO:0000259" key="12">
    <source>
        <dbReference type="PROSITE" id="PS50011"/>
    </source>
</evidence>
<keyword evidence="11" id="KW-0812">Transmembrane</keyword>
<dbReference type="PROSITE" id="PS00107">
    <property type="entry name" value="PROTEIN_KINASE_ATP"/>
    <property type="match status" value="1"/>
</dbReference>